<dbReference type="Pfam" id="PF13240">
    <property type="entry name" value="Zn_Ribbon_1"/>
    <property type="match status" value="1"/>
</dbReference>
<dbReference type="Proteomes" id="UP001469749">
    <property type="component" value="Unassembled WGS sequence"/>
</dbReference>
<keyword evidence="2" id="KW-0812">Transmembrane</keyword>
<feature type="compositionally biased region" description="Polar residues" evidence="1">
    <location>
        <begin position="41"/>
        <end position="64"/>
    </location>
</feature>
<evidence type="ECO:0000259" key="3">
    <source>
        <dbReference type="Pfam" id="PF13240"/>
    </source>
</evidence>
<sequence>MTMRCPNCGQRLADEAGRCPVCGTVIDEETRRQAMNEDDFASSSFEGTRQSMGEQASAAQSGRTDQMAPDEKRYPARPMKWYKFLIYFSLVLTGFANIWTGVGAVLGMQYETKSQAAQVYAVYPGLHVLDIIYGVLLILLGVYALIVRQYLAGFKAKGPKMLLIMYIVSLVIEVAYIAASSLISGVNLLTASESGTMLISSMIVSLFMIGANKVYFDKRAHLFNK</sequence>
<feature type="transmembrane region" description="Helical" evidence="2">
    <location>
        <begin position="163"/>
        <end position="183"/>
    </location>
</feature>
<proteinExistence type="predicted"/>
<comment type="caution">
    <text evidence="4">The sequence shown here is derived from an EMBL/GenBank/DDBJ whole genome shotgun (WGS) entry which is preliminary data.</text>
</comment>
<name>A0ABV1B7P7_9FIRM</name>
<feature type="transmembrane region" description="Helical" evidence="2">
    <location>
        <begin position="131"/>
        <end position="151"/>
    </location>
</feature>
<feature type="region of interest" description="Disordered" evidence="1">
    <location>
        <begin position="36"/>
        <end position="70"/>
    </location>
</feature>
<protein>
    <submittedName>
        <fullName evidence="4">Zinc ribbon domain-containing protein</fullName>
    </submittedName>
</protein>
<keyword evidence="5" id="KW-1185">Reference proteome</keyword>
<evidence type="ECO:0000256" key="1">
    <source>
        <dbReference type="SAM" id="MobiDB-lite"/>
    </source>
</evidence>
<feature type="transmembrane region" description="Helical" evidence="2">
    <location>
        <begin position="195"/>
        <end position="216"/>
    </location>
</feature>
<keyword evidence="2" id="KW-0472">Membrane</keyword>
<evidence type="ECO:0000313" key="5">
    <source>
        <dbReference type="Proteomes" id="UP001469749"/>
    </source>
</evidence>
<evidence type="ECO:0000256" key="2">
    <source>
        <dbReference type="SAM" id="Phobius"/>
    </source>
</evidence>
<organism evidence="4 5">
    <name type="scientific">Coprococcus intestinihominis</name>
    <dbReference type="NCBI Taxonomy" id="3133154"/>
    <lineage>
        <taxon>Bacteria</taxon>
        <taxon>Bacillati</taxon>
        <taxon>Bacillota</taxon>
        <taxon>Clostridia</taxon>
        <taxon>Lachnospirales</taxon>
        <taxon>Lachnospiraceae</taxon>
        <taxon>Coprococcus</taxon>
    </lineage>
</organism>
<feature type="transmembrane region" description="Helical" evidence="2">
    <location>
        <begin position="84"/>
        <end position="106"/>
    </location>
</feature>
<dbReference type="InterPro" id="IPR026870">
    <property type="entry name" value="Zinc_ribbon_dom"/>
</dbReference>
<accession>A0ABV1B7P7</accession>
<evidence type="ECO:0000313" key="4">
    <source>
        <dbReference type="EMBL" id="MEQ2366439.1"/>
    </source>
</evidence>
<feature type="domain" description="Zinc-ribbon" evidence="3">
    <location>
        <begin position="5"/>
        <end position="24"/>
    </location>
</feature>
<reference evidence="4 5" key="1">
    <citation type="submission" date="2024-03" db="EMBL/GenBank/DDBJ databases">
        <title>Human intestinal bacterial collection.</title>
        <authorList>
            <person name="Pauvert C."/>
            <person name="Hitch T.C.A."/>
            <person name="Clavel T."/>
        </authorList>
    </citation>
    <scope>NUCLEOTIDE SEQUENCE [LARGE SCALE GENOMIC DNA]</scope>
    <source>
        <strain evidence="4 5">CLA-AA-H190</strain>
    </source>
</reference>
<dbReference type="EMBL" id="JBBMEK010000269">
    <property type="protein sequence ID" value="MEQ2366439.1"/>
    <property type="molecule type" value="Genomic_DNA"/>
</dbReference>
<gene>
    <name evidence="4" type="ORF">WMO25_15350</name>
</gene>
<keyword evidence="2" id="KW-1133">Transmembrane helix</keyword>